<sequence>MTTLTERLSRGEESALTECYRILGPRVRRHVARLVPSADVDDIVQAAFWELWRTRERLNADRELGPWLLTIARRRAVDRLRSEAARRRRVLRAAGRPGTSDPCPVVDTVCDVRAALAVLPPRQRQAIALAHYEQLTQREIAERLRIPIGTVKARTASGMRRMRELL</sequence>
<dbReference type="CDD" id="cd06171">
    <property type="entry name" value="Sigma70_r4"/>
    <property type="match status" value="1"/>
</dbReference>
<dbReference type="OrthoDB" id="9803203at2"/>
<comment type="caution">
    <text evidence="8">The sequence shown here is derived from an EMBL/GenBank/DDBJ whole genome shotgun (WGS) entry which is preliminary data.</text>
</comment>
<dbReference type="GO" id="GO:0003677">
    <property type="term" value="F:DNA binding"/>
    <property type="evidence" value="ECO:0007669"/>
    <property type="project" value="UniProtKB-KW"/>
</dbReference>
<evidence type="ECO:0000256" key="2">
    <source>
        <dbReference type="ARBA" id="ARBA00023015"/>
    </source>
</evidence>
<keyword evidence="2" id="KW-0805">Transcription regulation</keyword>
<organism evidence="8 9">
    <name type="scientific">Actinomadura harenae</name>
    <dbReference type="NCBI Taxonomy" id="2483351"/>
    <lineage>
        <taxon>Bacteria</taxon>
        <taxon>Bacillati</taxon>
        <taxon>Actinomycetota</taxon>
        <taxon>Actinomycetes</taxon>
        <taxon>Streptosporangiales</taxon>
        <taxon>Thermomonosporaceae</taxon>
        <taxon>Actinomadura</taxon>
    </lineage>
</organism>
<proteinExistence type="inferred from homology"/>
<dbReference type="AlphaFoldDB" id="A0A3M2MCL1"/>
<dbReference type="PANTHER" id="PTHR43133">
    <property type="entry name" value="RNA POLYMERASE ECF-TYPE SIGMA FACTO"/>
    <property type="match status" value="1"/>
</dbReference>
<feature type="domain" description="RNA polymerase sigma-70 region 4" evidence="7">
    <location>
        <begin position="115"/>
        <end position="164"/>
    </location>
</feature>
<evidence type="ECO:0000259" key="7">
    <source>
        <dbReference type="Pfam" id="PF04545"/>
    </source>
</evidence>
<feature type="domain" description="RNA polymerase sigma-70 region 2" evidence="6">
    <location>
        <begin position="20"/>
        <end position="84"/>
    </location>
</feature>
<dbReference type="PANTHER" id="PTHR43133:SF62">
    <property type="entry name" value="RNA POLYMERASE SIGMA FACTOR SIGZ"/>
    <property type="match status" value="1"/>
</dbReference>
<dbReference type="EMBL" id="RFFG01000004">
    <property type="protein sequence ID" value="RMI47269.1"/>
    <property type="molecule type" value="Genomic_DNA"/>
</dbReference>
<gene>
    <name evidence="8" type="ORF">EBO15_03540</name>
</gene>
<dbReference type="InterPro" id="IPR013324">
    <property type="entry name" value="RNA_pol_sigma_r3/r4-like"/>
</dbReference>
<keyword evidence="3" id="KW-0731">Sigma factor</keyword>
<evidence type="ECO:0000256" key="5">
    <source>
        <dbReference type="ARBA" id="ARBA00023163"/>
    </source>
</evidence>
<evidence type="ECO:0000256" key="3">
    <source>
        <dbReference type="ARBA" id="ARBA00023082"/>
    </source>
</evidence>
<evidence type="ECO:0000256" key="4">
    <source>
        <dbReference type="ARBA" id="ARBA00023125"/>
    </source>
</evidence>
<dbReference type="SUPFAM" id="SSF88659">
    <property type="entry name" value="Sigma3 and sigma4 domains of RNA polymerase sigma factors"/>
    <property type="match status" value="1"/>
</dbReference>
<dbReference type="Gene3D" id="1.10.10.10">
    <property type="entry name" value="Winged helix-like DNA-binding domain superfamily/Winged helix DNA-binding domain"/>
    <property type="match status" value="1"/>
</dbReference>
<evidence type="ECO:0000313" key="9">
    <source>
        <dbReference type="Proteomes" id="UP000282674"/>
    </source>
</evidence>
<dbReference type="GO" id="GO:0006352">
    <property type="term" value="P:DNA-templated transcription initiation"/>
    <property type="evidence" value="ECO:0007669"/>
    <property type="project" value="InterPro"/>
</dbReference>
<keyword evidence="4" id="KW-0238">DNA-binding</keyword>
<dbReference type="Pfam" id="PF04545">
    <property type="entry name" value="Sigma70_r4"/>
    <property type="match status" value="1"/>
</dbReference>
<name>A0A3M2MCL1_9ACTN</name>
<keyword evidence="9" id="KW-1185">Reference proteome</keyword>
<reference evidence="8 9" key="1">
    <citation type="submission" date="2018-10" db="EMBL/GenBank/DDBJ databases">
        <title>Isolation from soil.</title>
        <authorList>
            <person name="Hu J."/>
        </authorList>
    </citation>
    <scope>NUCLEOTIDE SEQUENCE [LARGE SCALE GENOMIC DNA]</scope>
    <source>
        <strain evidence="8 9">NEAU-Ht49</strain>
    </source>
</reference>
<dbReference type="RefSeq" id="WP_122192835.1">
    <property type="nucleotide sequence ID" value="NZ_JBHSKC010000008.1"/>
</dbReference>
<dbReference type="Gene3D" id="1.10.1740.10">
    <property type="match status" value="1"/>
</dbReference>
<dbReference type="InterPro" id="IPR036388">
    <property type="entry name" value="WH-like_DNA-bd_sf"/>
</dbReference>
<dbReference type="Pfam" id="PF04542">
    <property type="entry name" value="Sigma70_r2"/>
    <property type="match status" value="1"/>
</dbReference>
<dbReference type="InterPro" id="IPR007630">
    <property type="entry name" value="RNA_pol_sigma70_r4"/>
</dbReference>
<dbReference type="InterPro" id="IPR013325">
    <property type="entry name" value="RNA_pol_sigma_r2"/>
</dbReference>
<evidence type="ECO:0000313" key="8">
    <source>
        <dbReference type="EMBL" id="RMI47269.1"/>
    </source>
</evidence>
<evidence type="ECO:0000256" key="1">
    <source>
        <dbReference type="ARBA" id="ARBA00010641"/>
    </source>
</evidence>
<accession>A0A3M2MCL1</accession>
<protein>
    <submittedName>
        <fullName evidence="8">Sigma-70 family RNA polymerase sigma factor</fullName>
    </submittedName>
</protein>
<dbReference type="Proteomes" id="UP000282674">
    <property type="component" value="Unassembled WGS sequence"/>
</dbReference>
<evidence type="ECO:0000259" key="6">
    <source>
        <dbReference type="Pfam" id="PF04542"/>
    </source>
</evidence>
<keyword evidence="5" id="KW-0804">Transcription</keyword>
<comment type="similarity">
    <text evidence="1">Belongs to the sigma-70 factor family. ECF subfamily.</text>
</comment>
<dbReference type="GO" id="GO:0016987">
    <property type="term" value="F:sigma factor activity"/>
    <property type="evidence" value="ECO:0007669"/>
    <property type="project" value="UniProtKB-KW"/>
</dbReference>
<dbReference type="SUPFAM" id="SSF88946">
    <property type="entry name" value="Sigma2 domain of RNA polymerase sigma factors"/>
    <property type="match status" value="1"/>
</dbReference>
<dbReference type="InterPro" id="IPR007627">
    <property type="entry name" value="RNA_pol_sigma70_r2"/>
</dbReference>
<dbReference type="InterPro" id="IPR039425">
    <property type="entry name" value="RNA_pol_sigma-70-like"/>
</dbReference>